<keyword evidence="3" id="KW-1185">Reference proteome</keyword>
<dbReference type="EMBL" id="JAACJN010000038">
    <property type="protein sequence ID" value="KAF5385718.1"/>
    <property type="molecule type" value="Genomic_DNA"/>
</dbReference>
<dbReference type="AlphaFoldDB" id="A0A8H5M9E3"/>
<accession>A0A8H5M9E3</accession>
<feature type="transmembrane region" description="Helical" evidence="1">
    <location>
        <begin position="287"/>
        <end position="303"/>
    </location>
</feature>
<protein>
    <recommendedName>
        <fullName evidence="4">Nonribosomal peptide synthetase 12</fullName>
    </recommendedName>
</protein>
<sequence length="511" mass="56643">MDQVSPQVPSAALSLLDEKEKLAKPAAVHVISAKSSTTFELEHTVEELSSSTLPDSNSSRDHTSSLSLDEKAISWEDFHNDNYSNKKQNRVIRNLRFQLLNVYRRLFTVAFIANMAIFIAFCVRGASVPKLAEITVSNIFVAVLIRQEYVVNAIFAIACSGPQSWPLWIRLKLCRVYSLFGGIHSGTAASGTIWLILFCGQATRNFVDGGAISVHTLGVSYAILLLLLLMVVFAYPALRSKRHDTFEYIHRFMGWTVVGLVWSQVVLLNNDFKGHLSLAHALRNDPTFWLVVVLTGSIILPWLKLRKEPVRSEVLSKHAVRLYFDYDEPVPGSFIRISNDGLFEYHSFATISVPGTKGFSAIVSRAGDWTSEMIASPPSRIWVRGIPTTGVMRIVPLFRRVVVVATGSGIGPCAPHVFAKLSTIQLLWTAPNVRETFGDKLVDDILEASPTAVIYDTRKSGKPDMVKLVARLVKEFDAEAVCIISNTPLTKKVVYGMMSRGIPAFGAIWDS</sequence>
<keyword evidence="1" id="KW-0472">Membrane</keyword>
<feature type="transmembrane region" description="Helical" evidence="1">
    <location>
        <begin position="217"/>
        <end position="236"/>
    </location>
</feature>
<dbReference type="OrthoDB" id="3142841at2759"/>
<feature type="transmembrane region" description="Helical" evidence="1">
    <location>
        <begin position="248"/>
        <end position="267"/>
    </location>
</feature>
<evidence type="ECO:0000313" key="2">
    <source>
        <dbReference type="EMBL" id="KAF5385718.1"/>
    </source>
</evidence>
<comment type="caution">
    <text evidence="2">The sequence shown here is derived from an EMBL/GenBank/DDBJ whole genome shotgun (WGS) entry which is preliminary data.</text>
</comment>
<gene>
    <name evidence="2" type="ORF">D9757_005526</name>
</gene>
<evidence type="ECO:0000256" key="1">
    <source>
        <dbReference type="SAM" id="Phobius"/>
    </source>
</evidence>
<name>A0A8H5M9E3_9AGAR</name>
<evidence type="ECO:0008006" key="4">
    <source>
        <dbReference type="Google" id="ProtNLM"/>
    </source>
</evidence>
<feature type="transmembrane region" description="Helical" evidence="1">
    <location>
        <begin position="149"/>
        <end position="169"/>
    </location>
</feature>
<keyword evidence="1" id="KW-0812">Transmembrane</keyword>
<dbReference type="PANTHER" id="PTHR33927:SF5">
    <property type="entry name" value="ENZYME, PUTATIVE (AFU_ORTHOLOGUE AFUA_8G01222)-RELATED"/>
    <property type="match status" value="1"/>
</dbReference>
<proteinExistence type="predicted"/>
<dbReference type="Proteomes" id="UP000518752">
    <property type="component" value="Unassembled WGS sequence"/>
</dbReference>
<feature type="transmembrane region" description="Helical" evidence="1">
    <location>
        <begin position="106"/>
        <end position="129"/>
    </location>
</feature>
<organism evidence="2 3">
    <name type="scientific">Collybiopsis confluens</name>
    <dbReference type="NCBI Taxonomy" id="2823264"/>
    <lineage>
        <taxon>Eukaryota</taxon>
        <taxon>Fungi</taxon>
        <taxon>Dikarya</taxon>
        <taxon>Basidiomycota</taxon>
        <taxon>Agaricomycotina</taxon>
        <taxon>Agaricomycetes</taxon>
        <taxon>Agaricomycetidae</taxon>
        <taxon>Agaricales</taxon>
        <taxon>Marasmiineae</taxon>
        <taxon>Omphalotaceae</taxon>
        <taxon>Collybiopsis</taxon>
    </lineage>
</organism>
<dbReference type="InterPro" id="IPR052979">
    <property type="entry name" value="Adenylate-forming_domain"/>
</dbReference>
<evidence type="ECO:0000313" key="3">
    <source>
        <dbReference type="Proteomes" id="UP000518752"/>
    </source>
</evidence>
<dbReference type="PANTHER" id="PTHR33927">
    <property type="entry name" value="TRANSMEMBRANE PROTEIN"/>
    <property type="match status" value="1"/>
</dbReference>
<feature type="transmembrane region" description="Helical" evidence="1">
    <location>
        <begin position="176"/>
        <end position="197"/>
    </location>
</feature>
<keyword evidence="1" id="KW-1133">Transmembrane helix</keyword>
<reference evidence="2 3" key="1">
    <citation type="journal article" date="2020" name="ISME J.">
        <title>Uncovering the hidden diversity of litter-decomposition mechanisms in mushroom-forming fungi.</title>
        <authorList>
            <person name="Floudas D."/>
            <person name="Bentzer J."/>
            <person name="Ahren D."/>
            <person name="Johansson T."/>
            <person name="Persson P."/>
            <person name="Tunlid A."/>
        </authorList>
    </citation>
    <scope>NUCLEOTIDE SEQUENCE [LARGE SCALE GENOMIC DNA]</scope>
    <source>
        <strain evidence="2 3">CBS 406.79</strain>
    </source>
</reference>